<dbReference type="RefSeq" id="WP_394821160.1">
    <property type="nucleotide sequence ID" value="NZ_CP089984.1"/>
</dbReference>
<evidence type="ECO:0000259" key="1">
    <source>
        <dbReference type="PROSITE" id="PS51918"/>
    </source>
</evidence>
<dbReference type="InterPro" id="IPR007197">
    <property type="entry name" value="rSAM"/>
</dbReference>
<dbReference type="SFLD" id="SFLDS00029">
    <property type="entry name" value="Radical_SAM"/>
    <property type="match status" value="1"/>
</dbReference>
<dbReference type="InterPro" id="IPR058240">
    <property type="entry name" value="rSAM_sf"/>
</dbReference>
<dbReference type="SMART" id="SM00729">
    <property type="entry name" value="Elp3"/>
    <property type="match status" value="1"/>
</dbReference>
<accession>A0ABZ2LLC5</accession>
<keyword evidence="3" id="KW-1185">Reference proteome</keyword>
<gene>
    <name evidence="2" type="ORF">LZC94_27215</name>
</gene>
<reference evidence="2 3" key="1">
    <citation type="submission" date="2021-12" db="EMBL/GenBank/DDBJ databases">
        <title>Discovery of the Pendulisporaceae a myxobacterial family with distinct sporulation behavior and unique specialized metabolism.</title>
        <authorList>
            <person name="Garcia R."/>
            <person name="Popoff A."/>
            <person name="Bader C.D."/>
            <person name="Loehr J."/>
            <person name="Walesch S."/>
            <person name="Walt C."/>
            <person name="Boldt J."/>
            <person name="Bunk B."/>
            <person name="Haeckl F.J.F.P.J."/>
            <person name="Gunesch A.P."/>
            <person name="Birkelbach J."/>
            <person name="Nuebel U."/>
            <person name="Pietschmann T."/>
            <person name="Bach T."/>
            <person name="Mueller R."/>
        </authorList>
    </citation>
    <scope>NUCLEOTIDE SEQUENCE [LARGE SCALE GENOMIC DNA]</scope>
    <source>
        <strain evidence="2 3">MSr11954</strain>
    </source>
</reference>
<dbReference type="InterPro" id="IPR034505">
    <property type="entry name" value="Coproporphyrinogen-III_oxidase"/>
</dbReference>
<dbReference type="SFLD" id="SFLDG01065">
    <property type="entry name" value="anaerobic_coproporphyrinogen-I"/>
    <property type="match status" value="1"/>
</dbReference>
<dbReference type="Pfam" id="PF04055">
    <property type="entry name" value="Radical_SAM"/>
    <property type="match status" value="1"/>
</dbReference>
<dbReference type="PANTHER" id="PTHR13932">
    <property type="entry name" value="COPROPORPHYRINIGEN III OXIDASE"/>
    <property type="match status" value="1"/>
</dbReference>
<feature type="domain" description="Radical SAM core" evidence="1">
    <location>
        <begin position="41"/>
        <end position="279"/>
    </location>
</feature>
<dbReference type="Pfam" id="PF06969">
    <property type="entry name" value="HemN_C"/>
    <property type="match status" value="1"/>
</dbReference>
<dbReference type="EMBL" id="CP089984">
    <property type="protein sequence ID" value="WXB11540.1"/>
    <property type="molecule type" value="Genomic_DNA"/>
</dbReference>
<dbReference type="SUPFAM" id="SSF102114">
    <property type="entry name" value="Radical SAM enzymes"/>
    <property type="match status" value="1"/>
</dbReference>
<sequence length="497" mass="56791">MDLEQIEKAHVYIKPLDYYVLGSVYPPLKAMQPIAPDEMYAGASDDLSLYVHIPFCDQYCSFCHFAKVINPSEDRVERYLRAMYLELEMLSQRLGGARRVRTIYFGGGTASYLTAAQVRELFARIHRHFDVAPDAEITYELHPNLVRRPDCDERLESMLANGVNRWVFGVQSMDNRELAKLNRGHTDQDVLDLLAALRERGQENVSLDLIFGIPYQTLESWHQTLTKLVAAGTPKFNIFPLMFKSGDPITYHYLKEPEIFPDASDRILMHFICDHVLLDEAGYRYGPVFYYSKKNGIASQQQAGKFENIDNLNLLGIGVSAFGYLGGTHYYNVCEIEDYVRKCEARESPVWVGWALSEEDKIRRNAIMSIRASGISRPVMKERFGIDPFEYFADDIAILKELALVEEQGDALVLTRLGALHADGVGTRFVGKNVLELFEQKNAELLLEGSHARKDLMERYDYSPLRRRVLDFTKDLREKAQSRKHLPVAPPLVTSKV</sequence>
<dbReference type="InterPro" id="IPR006638">
    <property type="entry name" value="Elp3/MiaA/NifB-like_rSAM"/>
</dbReference>
<dbReference type="InterPro" id="IPR023404">
    <property type="entry name" value="rSAM_horseshoe"/>
</dbReference>
<protein>
    <submittedName>
        <fullName evidence="2">Coproporphyrinogen III oxidase family protein</fullName>
    </submittedName>
</protein>
<organism evidence="2 3">
    <name type="scientific">Pendulispora albinea</name>
    <dbReference type="NCBI Taxonomy" id="2741071"/>
    <lineage>
        <taxon>Bacteria</taxon>
        <taxon>Pseudomonadati</taxon>
        <taxon>Myxococcota</taxon>
        <taxon>Myxococcia</taxon>
        <taxon>Myxococcales</taxon>
        <taxon>Sorangiineae</taxon>
        <taxon>Pendulisporaceae</taxon>
        <taxon>Pendulispora</taxon>
    </lineage>
</organism>
<evidence type="ECO:0000313" key="3">
    <source>
        <dbReference type="Proteomes" id="UP001370348"/>
    </source>
</evidence>
<dbReference type="Gene3D" id="3.80.30.20">
    <property type="entry name" value="tm_1862 like domain"/>
    <property type="match status" value="1"/>
</dbReference>
<evidence type="ECO:0000313" key="2">
    <source>
        <dbReference type="EMBL" id="WXB11540.1"/>
    </source>
</evidence>
<dbReference type="InterPro" id="IPR010723">
    <property type="entry name" value="HemN_C"/>
</dbReference>
<dbReference type="SFLD" id="SFLDG01082">
    <property type="entry name" value="B12-binding_domain_containing"/>
    <property type="match status" value="1"/>
</dbReference>
<dbReference type="PANTHER" id="PTHR13932:SF5">
    <property type="entry name" value="RADICAL S-ADENOSYL METHIONINE DOMAIN-CONTAINING PROTEIN 1, MITOCHONDRIAL"/>
    <property type="match status" value="1"/>
</dbReference>
<dbReference type="Proteomes" id="UP001370348">
    <property type="component" value="Chromosome"/>
</dbReference>
<name>A0ABZ2LLC5_9BACT</name>
<dbReference type="CDD" id="cd01335">
    <property type="entry name" value="Radical_SAM"/>
    <property type="match status" value="1"/>
</dbReference>
<proteinExistence type="predicted"/>
<dbReference type="PROSITE" id="PS51918">
    <property type="entry name" value="RADICAL_SAM"/>
    <property type="match status" value="1"/>
</dbReference>